<dbReference type="RefSeq" id="WP_114899750.1">
    <property type="nucleotide sequence ID" value="NZ_CP031222.1"/>
</dbReference>
<gene>
    <name evidence="2" type="ORF">HYN46_12870</name>
</gene>
<keyword evidence="3" id="KW-1185">Reference proteome</keyword>
<protein>
    <submittedName>
        <fullName evidence="2">Uncharacterized protein</fullName>
    </submittedName>
</protein>
<dbReference type="Proteomes" id="UP000253940">
    <property type="component" value="Chromosome"/>
</dbReference>
<keyword evidence="1" id="KW-0472">Membrane</keyword>
<evidence type="ECO:0000256" key="1">
    <source>
        <dbReference type="SAM" id="Phobius"/>
    </source>
</evidence>
<sequence>MSDRPYIPILLVSSVIMLFATIGNVLVSKIVPPLEAFRLLTVGLFFGMTCMMWDQERKRKKQMSMEDDDARLG</sequence>
<keyword evidence="1" id="KW-1133">Transmembrane helix</keyword>
<dbReference type="AlphaFoldDB" id="A0A345P8N3"/>
<evidence type="ECO:0000313" key="2">
    <source>
        <dbReference type="EMBL" id="AXI03642.1"/>
    </source>
</evidence>
<keyword evidence="1" id="KW-0812">Transmembrane</keyword>
<evidence type="ECO:0000313" key="3">
    <source>
        <dbReference type="Proteomes" id="UP000253940"/>
    </source>
</evidence>
<dbReference type="EMBL" id="CP031222">
    <property type="protein sequence ID" value="AXI03642.1"/>
    <property type="molecule type" value="Genomic_DNA"/>
</dbReference>
<reference evidence="2 3" key="1">
    <citation type="submission" date="2018-07" db="EMBL/GenBank/DDBJ databases">
        <title>Genome sequencing of Moraxellaceae gen. HYN0046.</title>
        <authorList>
            <person name="Kim M."/>
            <person name="Yi H."/>
        </authorList>
    </citation>
    <scope>NUCLEOTIDE SEQUENCE [LARGE SCALE GENOMIC DNA]</scope>
    <source>
        <strain evidence="2 3">HYN0046</strain>
    </source>
</reference>
<dbReference type="KEGG" id="mbah:HYN46_12870"/>
<name>A0A345P8N3_9GAMM</name>
<accession>A0A345P8N3</accession>
<proteinExistence type="predicted"/>
<organism evidence="2 3">
    <name type="scientific">Aquirhabdus parva</name>
    <dbReference type="NCBI Taxonomy" id="2283318"/>
    <lineage>
        <taxon>Bacteria</taxon>
        <taxon>Pseudomonadati</taxon>
        <taxon>Pseudomonadota</taxon>
        <taxon>Gammaproteobacteria</taxon>
        <taxon>Moraxellales</taxon>
        <taxon>Moraxellaceae</taxon>
        <taxon>Aquirhabdus</taxon>
    </lineage>
</organism>
<feature type="transmembrane region" description="Helical" evidence="1">
    <location>
        <begin position="36"/>
        <end position="53"/>
    </location>
</feature>
<feature type="transmembrane region" description="Helical" evidence="1">
    <location>
        <begin position="7"/>
        <end position="30"/>
    </location>
</feature>